<organism evidence="1 2">
    <name type="scientific">Cardamine amara subsp. amara</name>
    <dbReference type="NCBI Taxonomy" id="228776"/>
    <lineage>
        <taxon>Eukaryota</taxon>
        <taxon>Viridiplantae</taxon>
        <taxon>Streptophyta</taxon>
        <taxon>Embryophyta</taxon>
        <taxon>Tracheophyta</taxon>
        <taxon>Spermatophyta</taxon>
        <taxon>Magnoliopsida</taxon>
        <taxon>eudicotyledons</taxon>
        <taxon>Gunneridae</taxon>
        <taxon>Pentapetalae</taxon>
        <taxon>rosids</taxon>
        <taxon>malvids</taxon>
        <taxon>Brassicales</taxon>
        <taxon>Brassicaceae</taxon>
        <taxon>Cardamineae</taxon>
        <taxon>Cardamine</taxon>
    </lineage>
</organism>
<comment type="caution">
    <text evidence="1">The sequence shown here is derived from an EMBL/GenBank/DDBJ whole genome shotgun (WGS) entry which is preliminary data.</text>
</comment>
<dbReference type="EMBL" id="JBANAX010000744">
    <property type="protein sequence ID" value="KAL1194822.1"/>
    <property type="molecule type" value="Genomic_DNA"/>
</dbReference>
<proteinExistence type="predicted"/>
<evidence type="ECO:0000313" key="2">
    <source>
        <dbReference type="Proteomes" id="UP001558713"/>
    </source>
</evidence>
<dbReference type="Proteomes" id="UP001558713">
    <property type="component" value="Unassembled WGS sequence"/>
</dbReference>
<dbReference type="PANTHER" id="PTHR11439">
    <property type="entry name" value="GAG-POL-RELATED RETROTRANSPOSON"/>
    <property type="match status" value="1"/>
</dbReference>
<keyword evidence="2" id="KW-1185">Reference proteome</keyword>
<evidence type="ECO:0000313" key="1">
    <source>
        <dbReference type="EMBL" id="KAL1194822.1"/>
    </source>
</evidence>
<dbReference type="PANTHER" id="PTHR11439:SF467">
    <property type="entry name" value="INTEGRASE CATALYTIC DOMAIN-CONTAINING PROTEIN"/>
    <property type="match status" value="1"/>
</dbReference>
<protein>
    <submittedName>
        <fullName evidence="1">Retrovirus-related Pol polyprotein from transposon TNT 1-94</fullName>
    </submittedName>
</protein>
<sequence length="207" mass="23615">MVCKKPDIAHAVSIVRRFMGQPGKEHWLVVKRIFRYLRGTSDIALIYGGEVPCMITGYSDSDYAGDVDNKRSMTDYVFALGNSAIRWKATLQPTVTLLTTEAEYMVLTEAAKEDIWLKGLISDLGFHHDPATMFCDSLSTICLAKDHVHYERTTHVDMRYYFMRTKMRIQVNKEGIGTVDNPKGMFSKLNPHSKFKHCLDLLNISSR</sequence>
<dbReference type="CDD" id="cd09272">
    <property type="entry name" value="RNase_HI_RT_Ty1"/>
    <property type="match status" value="1"/>
</dbReference>
<accession>A0ABD0ZJI5</accession>
<dbReference type="AlphaFoldDB" id="A0ABD0ZJI5"/>
<gene>
    <name evidence="1" type="ORF">V5N11_010748</name>
</gene>
<reference evidence="1 2" key="1">
    <citation type="submission" date="2024-04" db="EMBL/GenBank/DDBJ databases">
        <title>Genome assembly C_amara_ONT_v2.</title>
        <authorList>
            <person name="Yant L."/>
            <person name="Moore C."/>
            <person name="Slenker M."/>
        </authorList>
    </citation>
    <scope>NUCLEOTIDE SEQUENCE [LARGE SCALE GENOMIC DNA]</scope>
    <source>
        <tissue evidence="1">Leaf</tissue>
    </source>
</reference>
<name>A0ABD0ZJI5_CARAN</name>